<accession>A0ABS8SI88</accession>
<evidence type="ECO:0000313" key="1">
    <source>
        <dbReference type="EMBL" id="MCD7458556.1"/>
    </source>
</evidence>
<sequence length="172" mass="20245">MDRIFSPHKVAYSPERSKSSSHPIFRSINILVNDPLKVATLLCHFYLVFYRDIIVTVCENQLCSSRSRNWKKHIIYIHTHTHTRRSTFLFYFLLKGLLVFCEWRRNHGNSREGATTLYRKSHLSDVSFFLSGINYGEDSSISIIIITATIERLNHHTSRHLDSFQQFLTNIR</sequence>
<dbReference type="Proteomes" id="UP000823775">
    <property type="component" value="Unassembled WGS sequence"/>
</dbReference>
<gene>
    <name evidence="1" type="ORF">HAX54_038569</name>
</gene>
<reference evidence="1 2" key="1">
    <citation type="journal article" date="2021" name="BMC Genomics">
        <title>Datura genome reveals duplications of psychoactive alkaloid biosynthetic genes and high mutation rate following tissue culture.</title>
        <authorList>
            <person name="Rajewski A."/>
            <person name="Carter-House D."/>
            <person name="Stajich J."/>
            <person name="Litt A."/>
        </authorList>
    </citation>
    <scope>NUCLEOTIDE SEQUENCE [LARGE SCALE GENOMIC DNA]</scope>
    <source>
        <strain evidence="1">AR-01</strain>
    </source>
</reference>
<evidence type="ECO:0000313" key="2">
    <source>
        <dbReference type="Proteomes" id="UP000823775"/>
    </source>
</evidence>
<keyword evidence="2" id="KW-1185">Reference proteome</keyword>
<comment type="caution">
    <text evidence="1">The sequence shown here is derived from an EMBL/GenBank/DDBJ whole genome shotgun (WGS) entry which is preliminary data.</text>
</comment>
<name>A0ABS8SI88_DATST</name>
<organism evidence="1 2">
    <name type="scientific">Datura stramonium</name>
    <name type="common">Jimsonweed</name>
    <name type="synonym">Common thornapple</name>
    <dbReference type="NCBI Taxonomy" id="4076"/>
    <lineage>
        <taxon>Eukaryota</taxon>
        <taxon>Viridiplantae</taxon>
        <taxon>Streptophyta</taxon>
        <taxon>Embryophyta</taxon>
        <taxon>Tracheophyta</taxon>
        <taxon>Spermatophyta</taxon>
        <taxon>Magnoliopsida</taxon>
        <taxon>eudicotyledons</taxon>
        <taxon>Gunneridae</taxon>
        <taxon>Pentapetalae</taxon>
        <taxon>asterids</taxon>
        <taxon>lamiids</taxon>
        <taxon>Solanales</taxon>
        <taxon>Solanaceae</taxon>
        <taxon>Solanoideae</taxon>
        <taxon>Datureae</taxon>
        <taxon>Datura</taxon>
    </lineage>
</organism>
<protein>
    <submittedName>
        <fullName evidence="1">Uncharacterized protein</fullName>
    </submittedName>
</protein>
<dbReference type="EMBL" id="JACEIK010000527">
    <property type="protein sequence ID" value="MCD7458556.1"/>
    <property type="molecule type" value="Genomic_DNA"/>
</dbReference>
<proteinExistence type="predicted"/>